<gene>
    <name evidence="7" type="ORF">D3218_17710</name>
</gene>
<keyword evidence="4" id="KW-0010">Activator</keyword>
<proteinExistence type="inferred from homology"/>
<dbReference type="FunFam" id="1.10.10.10:FF:000001">
    <property type="entry name" value="LysR family transcriptional regulator"/>
    <property type="match status" value="1"/>
</dbReference>
<feature type="domain" description="HTH lysR-type" evidence="6">
    <location>
        <begin position="1"/>
        <end position="58"/>
    </location>
</feature>
<evidence type="ECO:0000256" key="2">
    <source>
        <dbReference type="ARBA" id="ARBA00023015"/>
    </source>
</evidence>
<name>A0A3A1WF32_9HYPH</name>
<dbReference type="InterPro" id="IPR005119">
    <property type="entry name" value="LysR_subst-bd"/>
</dbReference>
<sequence>MRIRQLEFFVAVCERGSITRAAAQLNVAQPALGLQLKALEDELGVALLARSRRGAVPTQAGQIFLEECRHILQRMGEVRRRLRDAAQKQMPTITLGLTPSLTTILTGSLLEAVARDLPGIRLQIFEEFSHTLLDHLARGQLDLALAYSVPPDKRFCSTPLMQEALFFACSPGSAFDAVAPMQFSDLRKATFVMPSERDFVWQLVEETMASAGLTLSVPYQVESIPAMKDLIARGMACGIIPFGTIAREVDAGLLRARPIVDPPITRTLFFTRPAETAALAAETALIGILRELLEAVRATNVAFFDLTPT</sequence>
<dbReference type="PROSITE" id="PS50931">
    <property type="entry name" value="HTH_LYSR"/>
    <property type="match status" value="1"/>
</dbReference>
<evidence type="ECO:0000313" key="8">
    <source>
        <dbReference type="Proteomes" id="UP000265750"/>
    </source>
</evidence>
<dbReference type="PRINTS" id="PR00039">
    <property type="entry name" value="HTHLYSR"/>
</dbReference>
<dbReference type="Pfam" id="PF00126">
    <property type="entry name" value="HTH_1"/>
    <property type="match status" value="1"/>
</dbReference>
<evidence type="ECO:0000259" key="6">
    <source>
        <dbReference type="PROSITE" id="PS50931"/>
    </source>
</evidence>
<comment type="caution">
    <text evidence="7">The sequence shown here is derived from an EMBL/GenBank/DDBJ whole genome shotgun (WGS) entry which is preliminary data.</text>
</comment>
<dbReference type="Proteomes" id="UP000265750">
    <property type="component" value="Unassembled WGS sequence"/>
</dbReference>
<reference evidence="8" key="1">
    <citation type="submission" date="2018-09" db="EMBL/GenBank/DDBJ databases">
        <authorList>
            <person name="Tuo L."/>
        </authorList>
    </citation>
    <scope>NUCLEOTIDE SEQUENCE [LARGE SCALE GENOMIC DNA]</scope>
    <source>
        <strain evidence="8">M2BS4Y-1</strain>
    </source>
</reference>
<keyword evidence="3" id="KW-0238">DNA-binding</keyword>
<protein>
    <submittedName>
        <fullName evidence="7">LysR family transcriptional regulator</fullName>
    </submittedName>
</protein>
<comment type="similarity">
    <text evidence="1">Belongs to the LysR transcriptional regulatory family.</text>
</comment>
<dbReference type="OrthoDB" id="8479357at2"/>
<dbReference type="EMBL" id="QYRN01000011">
    <property type="protein sequence ID" value="RIX98217.1"/>
    <property type="molecule type" value="Genomic_DNA"/>
</dbReference>
<dbReference type="AlphaFoldDB" id="A0A3A1WF32"/>
<dbReference type="PANTHER" id="PTHR30293">
    <property type="entry name" value="TRANSCRIPTIONAL REGULATORY PROTEIN NAC-RELATED"/>
    <property type="match status" value="1"/>
</dbReference>
<keyword evidence="2" id="KW-0805">Transcription regulation</keyword>
<evidence type="ECO:0000256" key="3">
    <source>
        <dbReference type="ARBA" id="ARBA00023125"/>
    </source>
</evidence>
<evidence type="ECO:0000313" key="7">
    <source>
        <dbReference type="EMBL" id="RIX98217.1"/>
    </source>
</evidence>
<dbReference type="SUPFAM" id="SSF53850">
    <property type="entry name" value="Periplasmic binding protein-like II"/>
    <property type="match status" value="1"/>
</dbReference>
<accession>A0A3A1WF32</accession>
<dbReference type="GO" id="GO:2000142">
    <property type="term" value="P:regulation of DNA-templated transcription initiation"/>
    <property type="evidence" value="ECO:0007669"/>
    <property type="project" value="TreeGrafter"/>
</dbReference>
<dbReference type="InterPro" id="IPR036390">
    <property type="entry name" value="WH_DNA-bd_sf"/>
</dbReference>
<dbReference type="Gene3D" id="3.40.190.290">
    <property type="match status" value="1"/>
</dbReference>
<dbReference type="PANTHER" id="PTHR30293:SF0">
    <property type="entry name" value="NITROGEN ASSIMILATION REGULATORY PROTEIN NAC"/>
    <property type="match status" value="1"/>
</dbReference>
<evidence type="ECO:0000256" key="5">
    <source>
        <dbReference type="ARBA" id="ARBA00023163"/>
    </source>
</evidence>
<dbReference type="RefSeq" id="WP_119541410.1">
    <property type="nucleotide sequence ID" value="NZ_QYRN01000011.1"/>
</dbReference>
<dbReference type="InterPro" id="IPR036388">
    <property type="entry name" value="WH-like_DNA-bd_sf"/>
</dbReference>
<dbReference type="GO" id="GO:0003677">
    <property type="term" value="F:DNA binding"/>
    <property type="evidence" value="ECO:0007669"/>
    <property type="project" value="UniProtKB-KW"/>
</dbReference>
<organism evidence="7 8">
    <name type="scientific">Aureimonas flava</name>
    <dbReference type="NCBI Taxonomy" id="2320271"/>
    <lineage>
        <taxon>Bacteria</taxon>
        <taxon>Pseudomonadati</taxon>
        <taxon>Pseudomonadota</taxon>
        <taxon>Alphaproteobacteria</taxon>
        <taxon>Hyphomicrobiales</taxon>
        <taxon>Aurantimonadaceae</taxon>
        <taxon>Aureimonas</taxon>
    </lineage>
</organism>
<evidence type="ECO:0000256" key="1">
    <source>
        <dbReference type="ARBA" id="ARBA00009437"/>
    </source>
</evidence>
<keyword evidence="5" id="KW-0804">Transcription</keyword>
<dbReference type="InterPro" id="IPR000847">
    <property type="entry name" value="LysR_HTH_N"/>
</dbReference>
<dbReference type="Gene3D" id="1.10.10.10">
    <property type="entry name" value="Winged helix-like DNA-binding domain superfamily/Winged helix DNA-binding domain"/>
    <property type="match status" value="1"/>
</dbReference>
<dbReference type="Pfam" id="PF03466">
    <property type="entry name" value="LysR_substrate"/>
    <property type="match status" value="1"/>
</dbReference>
<dbReference type="GO" id="GO:0003700">
    <property type="term" value="F:DNA-binding transcription factor activity"/>
    <property type="evidence" value="ECO:0007669"/>
    <property type="project" value="InterPro"/>
</dbReference>
<evidence type="ECO:0000256" key="4">
    <source>
        <dbReference type="ARBA" id="ARBA00023159"/>
    </source>
</evidence>
<keyword evidence="8" id="KW-1185">Reference proteome</keyword>
<dbReference type="SUPFAM" id="SSF46785">
    <property type="entry name" value="Winged helix' DNA-binding domain"/>
    <property type="match status" value="1"/>
</dbReference>